<protein>
    <recommendedName>
        <fullName evidence="2">LSM domain protein</fullName>
    </recommendedName>
</protein>
<evidence type="ECO:0000313" key="1">
    <source>
        <dbReference type="EMBL" id="EFH94818.1"/>
    </source>
</evidence>
<reference evidence="1" key="1">
    <citation type="submission" date="2010-05" db="EMBL/GenBank/DDBJ databases">
        <authorList>
            <person name="Muzny D."/>
            <person name="Qin X."/>
            <person name="Buhay C."/>
            <person name="Dugan-Rocha S."/>
            <person name="Ding Y."/>
            <person name="Chen G."/>
            <person name="Hawes A."/>
            <person name="Holder M."/>
            <person name="Jhangiani S."/>
            <person name="Johnson A."/>
            <person name="Khan Z."/>
            <person name="Li Z."/>
            <person name="Liu W."/>
            <person name="Liu X."/>
            <person name="Perez L."/>
            <person name="Shen H."/>
            <person name="Wang Q."/>
            <person name="Watt J."/>
            <person name="Xi L."/>
            <person name="Xin Y."/>
            <person name="Zhou J."/>
            <person name="Deng J."/>
            <person name="Jiang H."/>
            <person name="Liu Y."/>
            <person name="Qu J."/>
            <person name="Song X.-Z."/>
            <person name="Zhang L."/>
            <person name="Villasana D."/>
            <person name="Johnson A."/>
            <person name="Liu J."/>
            <person name="Liyanage D."/>
            <person name="Lorensuhewa L."/>
            <person name="Robinson T."/>
            <person name="Song A."/>
            <person name="Song B.-B."/>
            <person name="Dinh H."/>
            <person name="Thornton R."/>
            <person name="Coyle M."/>
            <person name="Francisco L."/>
            <person name="Jackson L."/>
            <person name="Javaid M."/>
            <person name="Korchina V."/>
            <person name="Kovar C."/>
            <person name="Mata R."/>
            <person name="Mathew T."/>
            <person name="Ngo R."/>
            <person name="Nguyen L."/>
            <person name="Nguyen N."/>
            <person name="Okwuonu G."/>
            <person name="Ongeri F."/>
            <person name="Pham C."/>
            <person name="Simmons D."/>
            <person name="Wilczek-Boney K."/>
            <person name="Hale W."/>
            <person name="Jakkamsetti A."/>
            <person name="Pham P."/>
            <person name="Ruth R."/>
            <person name="San Lucas F."/>
            <person name="Warren J."/>
            <person name="Zhang J."/>
            <person name="Zhao Z."/>
            <person name="Zhou C."/>
            <person name="Zhu D."/>
            <person name="Lee S."/>
            <person name="Bess C."/>
            <person name="Blankenburg K."/>
            <person name="Forbes L."/>
            <person name="Fu Q."/>
            <person name="Gubbala S."/>
            <person name="Hirani K."/>
            <person name="Jayaseelan J.C."/>
            <person name="Lara F."/>
            <person name="Munidasa M."/>
            <person name="Palculict T."/>
            <person name="Patil S."/>
            <person name="Pu L.-L."/>
            <person name="Saada N."/>
            <person name="Tang L."/>
            <person name="Weissenberger G."/>
            <person name="Zhu Y."/>
            <person name="Hemphill L."/>
            <person name="Shang Y."/>
            <person name="Youmans B."/>
            <person name="Ayvaz T."/>
            <person name="Ross M."/>
            <person name="Santibanez J."/>
            <person name="Aqrawi P."/>
            <person name="Gross S."/>
            <person name="Joshi V."/>
            <person name="Fowler G."/>
            <person name="Nazareth L."/>
            <person name="Reid J."/>
            <person name="Worley K."/>
            <person name="Petrosino J."/>
            <person name="Highlander S."/>
            <person name="Gibbs R."/>
        </authorList>
    </citation>
    <scope>NUCLEOTIDE SEQUENCE [LARGE SCALE GENOMIC DNA]</scope>
    <source>
        <strain evidence="1">MN8</strain>
    </source>
</reference>
<organism evidence="1">
    <name type="scientific">Staphylococcus aureus subsp. aureus MN8</name>
    <dbReference type="NCBI Taxonomy" id="548470"/>
    <lineage>
        <taxon>Bacteria</taxon>
        <taxon>Bacillati</taxon>
        <taxon>Bacillota</taxon>
        <taxon>Bacilli</taxon>
        <taxon>Bacillales</taxon>
        <taxon>Staphylococcaceae</taxon>
        <taxon>Staphylococcus</taxon>
    </lineage>
</organism>
<accession>A0A0E1X7N2</accession>
<comment type="caution">
    <text evidence="1">The sequence shown here is derived from an EMBL/GenBank/DDBJ whole genome shotgun (WGS) entry which is preliminary data.</text>
</comment>
<name>A0A0E1X7N2_STAAU</name>
<gene>
    <name evidence="1" type="ORF">HMPREF0769_12439</name>
</gene>
<evidence type="ECO:0008006" key="2">
    <source>
        <dbReference type="Google" id="ProtNLM"/>
    </source>
</evidence>
<proteinExistence type="predicted"/>
<dbReference type="Proteomes" id="UP000003455">
    <property type="component" value="Chromosome"/>
</dbReference>
<dbReference type="RefSeq" id="WP_001217295.1">
    <property type="nucleotide sequence ID" value="NZ_CM000952.1"/>
</dbReference>
<dbReference type="AlphaFoldDB" id="A0A0E1X7N2"/>
<dbReference type="SMR" id="A0A0E1X7N2"/>
<sequence length="64" mass="7573">MRIEDAYRKDVIITLLNNEEYEGFVTDYENEFESETGNLVVDIQTDFAVYSFDETEIKSIRLLK</sequence>
<dbReference type="EMBL" id="ACJA02000004">
    <property type="protein sequence ID" value="EFH94818.1"/>
    <property type="molecule type" value="Genomic_DNA"/>
</dbReference>
<dbReference type="HOGENOM" id="CLU_205016_1_0_9"/>